<gene>
    <name evidence="1" type="ORF">FNYG_08930</name>
</gene>
<keyword evidence="2" id="KW-1185">Reference proteome</keyword>
<sequence length="94" mass="10668">MILRNEYVTGLGNPIPVLFHLIDEFVGIRPAWREALILASSDELTIDVKEILFPFFVLFRGSLHANAFSNFSFSELEQEGHIESPCLSSDWVVD</sequence>
<dbReference type="EMBL" id="MTQA01000123">
    <property type="protein sequence ID" value="PNP77849.1"/>
    <property type="molecule type" value="Genomic_DNA"/>
</dbReference>
<evidence type="ECO:0000313" key="2">
    <source>
        <dbReference type="Proteomes" id="UP000236664"/>
    </source>
</evidence>
<comment type="caution">
    <text evidence="1">The sequence shown here is derived from an EMBL/GenBank/DDBJ whole genome shotgun (WGS) entry which is preliminary data.</text>
</comment>
<evidence type="ECO:0000313" key="1">
    <source>
        <dbReference type="EMBL" id="PNP77849.1"/>
    </source>
</evidence>
<proteinExistence type="predicted"/>
<reference evidence="1 2" key="1">
    <citation type="submission" date="2017-06" db="EMBL/GenBank/DDBJ databases">
        <title>Genome of Fusarium nygamai isolate CS10214.</title>
        <authorList>
            <person name="Gardiner D.M."/>
            <person name="Obanor F."/>
            <person name="Kazan K."/>
        </authorList>
    </citation>
    <scope>NUCLEOTIDE SEQUENCE [LARGE SCALE GENOMIC DNA]</scope>
    <source>
        <strain evidence="1 2">CS10214</strain>
    </source>
</reference>
<organism evidence="1 2">
    <name type="scientific">Gibberella nygamai</name>
    <name type="common">Bean root rot disease fungus</name>
    <name type="synonym">Fusarium nygamai</name>
    <dbReference type="NCBI Taxonomy" id="42673"/>
    <lineage>
        <taxon>Eukaryota</taxon>
        <taxon>Fungi</taxon>
        <taxon>Dikarya</taxon>
        <taxon>Ascomycota</taxon>
        <taxon>Pezizomycotina</taxon>
        <taxon>Sordariomycetes</taxon>
        <taxon>Hypocreomycetidae</taxon>
        <taxon>Hypocreales</taxon>
        <taxon>Nectriaceae</taxon>
        <taxon>Fusarium</taxon>
        <taxon>Fusarium fujikuroi species complex</taxon>
    </lineage>
</organism>
<accession>A0A2K0W6F4</accession>
<name>A0A2K0W6F4_GIBNY</name>
<dbReference type="AlphaFoldDB" id="A0A2K0W6F4"/>
<protein>
    <submittedName>
        <fullName evidence="1">Uncharacterized protein</fullName>
    </submittedName>
</protein>
<dbReference type="Proteomes" id="UP000236664">
    <property type="component" value="Unassembled WGS sequence"/>
</dbReference>